<evidence type="ECO:0000313" key="1">
    <source>
        <dbReference type="EMBL" id="VVB12309.1"/>
    </source>
</evidence>
<organism evidence="1 2">
    <name type="scientific">Arabis nemorensis</name>
    <dbReference type="NCBI Taxonomy" id="586526"/>
    <lineage>
        <taxon>Eukaryota</taxon>
        <taxon>Viridiplantae</taxon>
        <taxon>Streptophyta</taxon>
        <taxon>Embryophyta</taxon>
        <taxon>Tracheophyta</taxon>
        <taxon>Spermatophyta</taxon>
        <taxon>Magnoliopsida</taxon>
        <taxon>eudicotyledons</taxon>
        <taxon>Gunneridae</taxon>
        <taxon>Pentapetalae</taxon>
        <taxon>rosids</taxon>
        <taxon>malvids</taxon>
        <taxon>Brassicales</taxon>
        <taxon>Brassicaceae</taxon>
        <taxon>Arabideae</taxon>
        <taxon>Arabis</taxon>
    </lineage>
</organism>
<name>A0A565CF89_9BRAS</name>
<proteinExistence type="predicted"/>
<reference evidence="1" key="1">
    <citation type="submission" date="2019-07" db="EMBL/GenBank/DDBJ databases">
        <authorList>
            <person name="Dittberner H."/>
        </authorList>
    </citation>
    <scope>NUCLEOTIDE SEQUENCE [LARGE SCALE GENOMIC DNA]</scope>
</reference>
<keyword evidence="2" id="KW-1185">Reference proteome</keyword>
<evidence type="ECO:0000313" key="2">
    <source>
        <dbReference type="Proteomes" id="UP000489600"/>
    </source>
</evidence>
<comment type="caution">
    <text evidence="1">The sequence shown here is derived from an EMBL/GenBank/DDBJ whole genome shotgun (WGS) entry which is preliminary data.</text>
</comment>
<dbReference type="Proteomes" id="UP000489600">
    <property type="component" value="Unassembled WGS sequence"/>
</dbReference>
<dbReference type="AlphaFoldDB" id="A0A565CF89"/>
<dbReference type="EMBL" id="CABITT030000007">
    <property type="protein sequence ID" value="VVB12309.1"/>
    <property type="molecule type" value="Genomic_DNA"/>
</dbReference>
<protein>
    <submittedName>
        <fullName evidence="1">Uncharacterized protein</fullName>
    </submittedName>
</protein>
<gene>
    <name evidence="1" type="ORF">ANE_LOCUS22753</name>
</gene>
<accession>A0A565CF89</accession>
<sequence>MKNLLFPVSETLPAWEACAALAALENGDFIPNDLSRAHGGYSSTPMSFLEKKRLKLALAKEQKMSNLKVEILVSKSCLPG</sequence>